<evidence type="ECO:0000313" key="14">
    <source>
        <dbReference type="Proteomes" id="UP000516181"/>
    </source>
</evidence>
<gene>
    <name evidence="10" type="primary">nthB</name>
    <name evidence="8" type="ORF">AN2335V1_0904</name>
    <name evidence="9" type="ORF">CWN47_07145</name>
    <name evidence="10" type="ORF">IAP99_13300</name>
    <name evidence="11" type="ORF">SAMEA3729809_00517</name>
</gene>
<reference evidence="9 12" key="1">
    <citation type="submission" date="2017-11" db="EMBL/GenBank/DDBJ databases">
        <authorList>
            <person name="Han C.G."/>
        </authorList>
    </citation>
    <scope>NUCLEOTIDE SEQUENCE [LARGE SCALE GENOMIC DNA]</scope>
    <source>
        <strain evidence="9 12">A8</strain>
    </source>
</reference>
<organism evidence="10 14">
    <name type="scientific">Klebsiella variicola</name>
    <dbReference type="NCBI Taxonomy" id="244366"/>
    <lineage>
        <taxon>Bacteria</taxon>
        <taxon>Pseudomonadati</taxon>
        <taxon>Pseudomonadota</taxon>
        <taxon>Gammaproteobacteria</taxon>
        <taxon>Enterobacterales</taxon>
        <taxon>Enterobacteriaceae</taxon>
        <taxon>Klebsiella/Raoultella group</taxon>
        <taxon>Klebsiella</taxon>
        <taxon>Klebsiella pneumoniae complex</taxon>
    </lineage>
</organism>
<comment type="function">
    <text evidence="1 5">NHase catalyzes the hydration of various nitrile compounds to the corresponding amides.</text>
</comment>
<dbReference type="KEGG" id="kpk:A593_23230"/>
<dbReference type="EMBL" id="CAJOXS020000001">
    <property type="protein sequence ID" value="CAH5986037.1"/>
    <property type="molecule type" value="Genomic_DNA"/>
</dbReference>
<name>A0A087FPF8_KLEVA</name>
<evidence type="ECO:0000313" key="13">
    <source>
        <dbReference type="Proteomes" id="UP000258928"/>
    </source>
</evidence>
<dbReference type="Proteomes" id="UP000516181">
    <property type="component" value="Chromosome"/>
</dbReference>
<reference evidence="10 14" key="4">
    <citation type="submission" date="2020-08" db="EMBL/GenBank/DDBJ databases">
        <title>Complete genome sequence of Klebsiella pneumoniae KP2757.</title>
        <authorList>
            <person name="Zhang X."/>
        </authorList>
    </citation>
    <scope>NUCLEOTIDE SEQUENCE [LARGE SCALE GENOMIC DNA]</scope>
    <source>
        <strain evidence="10 14">KP2757</strain>
    </source>
</reference>
<reference evidence="8" key="5">
    <citation type="submission" date="2022-05" db="EMBL/GenBank/DDBJ databases">
        <authorList>
            <person name="Alioto T."/>
            <person name="Alioto T."/>
            <person name="Gomez Garrido J."/>
        </authorList>
    </citation>
    <scope>NUCLEOTIDE SEQUENCE</scope>
    <source>
        <strain evidence="8">0</strain>
    </source>
</reference>
<dbReference type="Proteomes" id="UP000258928">
    <property type="component" value="Unassembled WGS sequence"/>
</dbReference>
<evidence type="ECO:0000313" key="10">
    <source>
        <dbReference type="EMBL" id="QNP27237.1"/>
    </source>
</evidence>
<proteinExistence type="inferred from homology"/>
<dbReference type="InterPro" id="IPR024690">
    <property type="entry name" value="CN_hydtase_beta_dom_C"/>
</dbReference>
<dbReference type="Proteomes" id="UP000789617">
    <property type="component" value="Unassembled WGS sequence"/>
</dbReference>
<evidence type="ECO:0000313" key="8">
    <source>
        <dbReference type="EMBL" id="CAH5986037.1"/>
    </source>
</evidence>
<evidence type="ECO:0000256" key="5">
    <source>
        <dbReference type="PIRNR" id="PIRNR001427"/>
    </source>
</evidence>
<sequence length="217" mass="24401">MNGIHDLGGMHGLGPILNEENEPYFHHEWERRVFPLFASLFVGGHFNVDEFRHAIERMDPAHYLEASYYEHWLHAFETLLLEKGVITADELWGGSTPAPCAPGTPVLTQDIVAMVVSTGASARVSHDIAPRFKAGDRVRAKNINPTTHTRLPRYVRGKIGRIETDHGVFITPDTAAHGLGEHPQHVYSVSFTALELWGTPRPDNVYIDLWDDYLEEA</sequence>
<dbReference type="InterPro" id="IPR042262">
    <property type="entry name" value="CN_hydtase_beta_C"/>
</dbReference>
<evidence type="ECO:0000256" key="4">
    <source>
        <dbReference type="ARBA" id="ARBA00044877"/>
    </source>
</evidence>
<dbReference type="KEGG" id="kvq:SP68_01985"/>
<evidence type="ECO:0000313" key="11">
    <source>
        <dbReference type="EMBL" id="SXF91819.1"/>
    </source>
</evidence>
<dbReference type="Pfam" id="PF02211">
    <property type="entry name" value="NHase_beta_C"/>
    <property type="match status" value="1"/>
</dbReference>
<evidence type="ECO:0000313" key="15">
    <source>
        <dbReference type="Proteomes" id="UP000789617"/>
    </source>
</evidence>
<dbReference type="GO" id="GO:0018822">
    <property type="term" value="F:nitrile hydratase activity"/>
    <property type="evidence" value="ECO:0007669"/>
    <property type="project" value="UniProtKB-EC"/>
</dbReference>
<dbReference type="RefSeq" id="WP_012541728.1">
    <property type="nucleotide sequence ID" value="NC_011283.1"/>
</dbReference>
<comment type="catalytic activity">
    <reaction evidence="4 5">
        <text>an aliphatic primary amide = an aliphatic nitrile + H2O</text>
        <dbReference type="Rhea" id="RHEA:12673"/>
        <dbReference type="ChEBI" id="CHEBI:15377"/>
        <dbReference type="ChEBI" id="CHEBI:65285"/>
        <dbReference type="ChEBI" id="CHEBI:80291"/>
        <dbReference type="EC" id="4.2.1.84"/>
    </reaction>
</comment>
<dbReference type="EMBL" id="CP060807">
    <property type="protein sequence ID" value="QNP27237.1"/>
    <property type="molecule type" value="Genomic_DNA"/>
</dbReference>
<dbReference type="KEGG" id="kvd:KR75_21025"/>
<dbReference type="GO" id="GO:0046914">
    <property type="term" value="F:transition metal ion binding"/>
    <property type="evidence" value="ECO:0007669"/>
    <property type="project" value="InterPro"/>
</dbReference>
<dbReference type="InterPro" id="IPR049054">
    <property type="entry name" value="CN_hydtase_beta-like_N"/>
</dbReference>
<dbReference type="InterPro" id="IPR003168">
    <property type="entry name" value="Nitrile_hydratase_bsu"/>
</dbReference>
<protein>
    <recommendedName>
        <fullName evidence="5">Nitrile hydratase subunit beta</fullName>
        <shortName evidence="5">NHase</shortName>
        <ecNumber evidence="5">4.2.1.84</ecNumber>
    </recommendedName>
</protein>
<dbReference type="Gene3D" id="1.10.472.20">
    <property type="entry name" value="Nitrile hydratase, beta subunit"/>
    <property type="match status" value="1"/>
</dbReference>
<dbReference type="GeneID" id="93273206"/>
<evidence type="ECO:0000259" key="6">
    <source>
        <dbReference type="Pfam" id="PF02211"/>
    </source>
</evidence>
<feature type="domain" description="Nitrile hydratase beta subunit" evidence="6">
    <location>
        <begin position="123"/>
        <end position="215"/>
    </location>
</feature>
<evidence type="ECO:0000259" key="7">
    <source>
        <dbReference type="Pfam" id="PF21006"/>
    </source>
</evidence>
<reference evidence="11 13" key="3">
    <citation type="submission" date="2018-08" db="EMBL/GenBank/DDBJ databases">
        <authorList>
            <consortium name="Pathogen Informatics"/>
        </authorList>
    </citation>
    <scope>NUCLEOTIDE SEQUENCE [LARGE SCALE GENOMIC DNA]</scope>
    <source>
        <strain evidence="11 13">EuSCAPE_TR218</strain>
    </source>
</reference>
<dbReference type="EC" id="4.2.1.84" evidence="5"/>
<evidence type="ECO:0000313" key="12">
    <source>
        <dbReference type="Proteomes" id="UP000234412"/>
    </source>
</evidence>
<accession>A0A087FPF8</accession>
<dbReference type="KEGG" id="kpe:KPK_2673"/>
<dbReference type="SUPFAM" id="SSF50090">
    <property type="entry name" value="Electron transport accessory proteins"/>
    <property type="match status" value="1"/>
</dbReference>
<dbReference type="PIRSF" id="PIRSF001427">
    <property type="entry name" value="NHase_beta"/>
    <property type="match status" value="1"/>
</dbReference>
<dbReference type="Pfam" id="PF21006">
    <property type="entry name" value="NHase_beta_N"/>
    <property type="match status" value="1"/>
</dbReference>
<dbReference type="NCBIfam" id="TIGR03888">
    <property type="entry name" value="nitrile_beta"/>
    <property type="match status" value="1"/>
</dbReference>
<dbReference type="EMBL" id="UKAS01000002">
    <property type="protein sequence ID" value="SXF91819.1"/>
    <property type="molecule type" value="Genomic_DNA"/>
</dbReference>
<evidence type="ECO:0000313" key="9">
    <source>
        <dbReference type="EMBL" id="PLM96422.1"/>
    </source>
</evidence>
<dbReference type="SMR" id="A0A087FPF8"/>
<evidence type="ECO:0000256" key="1">
    <source>
        <dbReference type="ARBA" id="ARBA00004042"/>
    </source>
</evidence>
<dbReference type="InterPro" id="IPR008990">
    <property type="entry name" value="Elect_transpt_acc-like_dom_sf"/>
</dbReference>
<dbReference type="OMA" id="NPQWLYT"/>
<dbReference type="Proteomes" id="UP000234412">
    <property type="component" value="Unassembled WGS sequence"/>
</dbReference>
<keyword evidence="15" id="KW-1185">Reference proteome</keyword>
<comment type="similarity">
    <text evidence="2 5">Belongs to the nitrile hydratase subunit beta family.</text>
</comment>
<dbReference type="Gene3D" id="2.30.30.50">
    <property type="match status" value="1"/>
</dbReference>
<dbReference type="EMBL" id="PIDP01000148">
    <property type="protein sequence ID" value="PLM96422.1"/>
    <property type="molecule type" value="Genomic_DNA"/>
</dbReference>
<evidence type="ECO:0000256" key="3">
    <source>
        <dbReference type="ARBA" id="ARBA00023239"/>
    </source>
</evidence>
<evidence type="ECO:0000256" key="2">
    <source>
        <dbReference type="ARBA" id="ARBA00009098"/>
    </source>
</evidence>
<keyword evidence="3 5" id="KW-0456">Lyase</keyword>
<dbReference type="AlphaFoldDB" id="A0A087FPF8"/>
<reference evidence="9 12" key="2">
    <citation type="submission" date="2018-01" db="EMBL/GenBank/DDBJ databases">
        <title>Genomic study of Klebsiella pneumoniae.</title>
        <authorList>
            <person name="Yang Y."/>
            <person name="Bicalho R."/>
        </authorList>
    </citation>
    <scope>NUCLEOTIDE SEQUENCE [LARGE SCALE GENOMIC DNA]</scope>
    <source>
        <strain evidence="9 12">A8</strain>
    </source>
</reference>
<feature type="domain" description="Nitrile hydratase beta subunit-like N-terminal" evidence="7">
    <location>
        <begin position="1"/>
        <end position="97"/>
    </location>
</feature>